<evidence type="ECO:0000256" key="3">
    <source>
        <dbReference type="ARBA" id="ARBA00022840"/>
    </source>
</evidence>
<dbReference type="GO" id="GO:0005524">
    <property type="term" value="F:ATP binding"/>
    <property type="evidence" value="ECO:0007669"/>
    <property type="project" value="UniProtKB-KW"/>
</dbReference>
<dbReference type="OrthoDB" id="9789994at2"/>
<feature type="domain" description="ABC transporter" evidence="4">
    <location>
        <begin position="16"/>
        <end position="267"/>
    </location>
</feature>
<dbReference type="RefSeq" id="WP_092174441.1">
    <property type="nucleotide sequence ID" value="NZ_FNZH01000003.1"/>
</dbReference>
<keyword evidence="1" id="KW-0813">Transport</keyword>
<gene>
    <name evidence="5" type="ORF">SAMN05192553_103646</name>
</gene>
<dbReference type="InterPro" id="IPR050095">
    <property type="entry name" value="ECF_ABC_transporter_ATP-bd"/>
</dbReference>
<dbReference type="GO" id="GO:0042626">
    <property type="term" value="F:ATPase-coupled transmembrane transporter activity"/>
    <property type="evidence" value="ECO:0007669"/>
    <property type="project" value="TreeGrafter"/>
</dbReference>
<evidence type="ECO:0000259" key="4">
    <source>
        <dbReference type="PROSITE" id="PS50893"/>
    </source>
</evidence>
<keyword evidence="3 5" id="KW-0067">ATP-binding</keyword>
<proteinExistence type="predicted"/>
<dbReference type="SUPFAM" id="SSF52540">
    <property type="entry name" value="P-loop containing nucleoside triphosphate hydrolases"/>
    <property type="match status" value="2"/>
</dbReference>
<dbReference type="GO" id="GO:0043190">
    <property type="term" value="C:ATP-binding cassette (ABC) transporter complex"/>
    <property type="evidence" value="ECO:0007669"/>
    <property type="project" value="TreeGrafter"/>
</dbReference>
<sequence>MEENRITTEKTSEDFLVIERATVMYSGKALFRQLDFRIGKGESWVIAGGSGKERTAFLETLLGRTSLVAGRIARPFAESYQKAQSQRGEINSFRDLIAFVSQEYTFRNKSSQQNFYYQQRFNSSESEDTETVGRYLAQVEVKATGPWTLDRVVRLFGLQELREKSLIKLSNGETRRLALAMALLKNPRLFLMDMPLTGLDVKTRQQFDEILQVIIQSGIQVVLTSTADEAPPSISRFGWLGQGRLEVVTDRKRLLAKEETLRMQGESAFDAFEGLLKKVFFKSGIHEVIAMREVGIRYQDKLLLDRINWRVGPGECWLIRGHNGAGKSTLISLVLGENPQAYANDIVLFDRKRGTGESIWEVKKPTGFVSPELGRYFPSNQTCKKVVLSGLFDTMGLFKKTDPSQEALADAWLAAFQLDHLASVNFHRVSLDEQRFCLLARAMIKCPQLLVLDEASQGMDEAQRVRFRQTISYFCENTGMSLLFVSHYDADVPESVDRVLELNQGKITYQN</sequence>
<dbReference type="Gene3D" id="3.40.50.300">
    <property type="entry name" value="P-loop containing nucleotide triphosphate hydrolases"/>
    <property type="match status" value="2"/>
</dbReference>
<name>A0A1H6YDI4_9BACT</name>
<dbReference type="InterPro" id="IPR003593">
    <property type="entry name" value="AAA+_ATPase"/>
</dbReference>
<keyword evidence="2" id="KW-0547">Nucleotide-binding</keyword>
<evidence type="ECO:0000256" key="2">
    <source>
        <dbReference type="ARBA" id="ARBA00022741"/>
    </source>
</evidence>
<dbReference type="PROSITE" id="PS50893">
    <property type="entry name" value="ABC_TRANSPORTER_2"/>
    <property type="match status" value="2"/>
</dbReference>
<dbReference type="EMBL" id="FNZH01000003">
    <property type="protein sequence ID" value="SEJ39299.1"/>
    <property type="molecule type" value="Genomic_DNA"/>
</dbReference>
<evidence type="ECO:0000256" key="1">
    <source>
        <dbReference type="ARBA" id="ARBA00022448"/>
    </source>
</evidence>
<dbReference type="STRING" id="1416801.SAMN05192553_103646"/>
<dbReference type="InterPro" id="IPR003439">
    <property type="entry name" value="ABC_transporter-like_ATP-bd"/>
</dbReference>
<protein>
    <submittedName>
        <fullName evidence="5">Molybdate transport system ATP-binding protein</fullName>
    </submittedName>
</protein>
<dbReference type="PANTHER" id="PTHR43553">
    <property type="entry name" value="HEAVY METAL TRANSPORTER"/>
    <property type="match status" value="1"/>
</dbReference>
<evidence type="ECO:0000313" key="6">
    <source>
        <dbReference type="Proteomes" id="UP000199403"/>
    </source>
</evidence>
<dbReference type="PANTHER" id="PTHR43553:SF3">
    <property type="entry name" value="ABC TRANSPORTER ATP-BINDING PROTEIN MODF"/>
    <property type="match status" value="1"/>
</dbReference>
<dbReference type="GO" id="GO:0016887">
    <property type="term" value="F:ATP hydrolysis activity"/>
    <property type="evidence" value="ECO:0007669"/>
    <property type="project" value="InterPro"/>
</dbReference>
<evidence type="ECO:0000313" key="5">
    <source>
        <dbReference type="EMBL" id="SEJ39299.1"/>
    </source>
</evidence>
<feature type="domain" description="ABC transporter" evidence="4">
    <location>
        <begin position="289"/>
        <end position="511"/>
    </location>
</feature>
<dbReference type="AlphaFoldDB" id="A0A1H6YDI4"/>
<reference evidence="6" key="1">
    <citation type="submission" date="2016-10" db="EMBL/GenBank/DDBJ databases">
        <authorList>
            <person name="Varghese N."/>
            <person name="Submissions S."/>
        </authorList>
    </citation>
    <scope>NUCLEOTIDE SEQUENCE [LARGE SCALE GENOMIC DNA]</scope>
    <source>
        <strain evidence="6">IBRC-M 10761</strain>
    </source>
</reference>
<dbReference type="SMART" id="SM00382">
    <property type="entry name" value="AAA"/>
    <property type="match status" value="2"/>
</dbReference>
<organism evidence="5 6">
    <name type="scientific">Cyclobacterium xiamenense</name>
    <dbReference type="NCBI Taxonomy" id="1297121"/>
    <lineage>
        <taxon>Bacteria</taxon>
        <taxon>Pseudomonadati</taxon>
        <taxon>Bacteroidota</taxon>
        <taxon>Cytophagia</taxon>
        <taxon>Cytophagales</taxon>
        <taxon>Cyclobacteriaceae</taxon>
        <taxon>Cyclobacterium</taxon>
    </lineage>
</organism>
<dbReference type="Pfam" id="PF00005">
    <property type="entry name" value="ABC_tran"/>
    <property type="match status" value="2"/>
</dbReference>
<accession>A0A1H6YDI4</accession>
<keyword evidence="6" id="KW-1185">Reference proteome</keyword>
<dbReference type="InterPro" id="IPR027417">
    <property type="entry name" value="P-loop_NTPase"/>
</dbReference>
<dbReference type="Proteomes" id="UP000199403">
    <property type="component" value="Unassembled WGS sequence"/>
</dbReference>